<feature type="transmembrane region" description="Helical" evidence="1">
    <location>
        <begin position="34"/>
        <end position="53"/>
    </location>
</feature>
<name>A0A2U2BTS7_9PROT</name>
<evidence type="ECO:0000313" key="3">
    <source>
        <dbReference type="Proteomes" id="UP000245168"/>
    </source>
</evidence>
<dbReference type="EMBL" id="QEXV01000003">
    <property type="protein sequence ID" value="PWE17413.1"/>
    <property type="molecule type" value="Genomic_DNA"/>
</dbReference>
<accession>A0A2U2BTS7</accession>
<evidence type="ECO:0000256" key="1">
    <source>
        <dbReference type="SAM" id="Phobius"/>
    </source>
</evidence>
<evidence type="ECO:0008006" key="4">
    <source>
        <dbReference type="Google" id="ProtNLM"/>
    </source>
</evidence>
<protein>
    <recommendedName>
        <fullName evidence="4">Excalibur calcium-binding domain-containing protein</fullName>
    </recommendedName>
</protein>
<gene>
    <name evidence="2" type="ORF">DDZ18_06950</name>
</gene>
<comment type="caution">
    <text evidence="2">The sequence shown here is derived from an EMBL/GenBank/DDBJ whole genome shotgun (WGS) entry which is preliminary data.</text>
</comment>
<keyword evidence="1" id="KW-0812">Transmembrane</keyword>
<proteinExistence type="predicted"/>
<keyword evidence="1" id="KW-1133">Transmembrane helix</keyword>
<organism evidence="2 3">
    <name type="scientific">Marinicauda salina</name>
    <dbReference type="NCBI Taxonomy" id="2135793"/>
    <lineage>
        <taxon>Bacteria</taxon>
        <taxon>Pseudomonadati</taxon>
        <taxon>Pseudomonadota</taxon>
        <taxon>Alphaproteobacteria</taxon>
        <taxon>Maricaulales</taxon>
        <taxon>Maricaulaceae</taxon>
        <taxon>Marinicauda</taxon>
    </lineage>
</organism>
<dbReference type="Proteomes" id="UP000245168">
    <property type="component" value="Unassembled WGS sequence"/>
</dbReference>
<evidence type="ECO:0000313" key="2">
    <source>
        <dbReference type="EMBL" id="PWE17413.1"/>
    </source>
</evidence>
<sequence length="109" mass="12634">MSETGRRYPPLREKAQLRTRYVHPSERRRRRRRLAAMALGGLLLGAAIGAAFIPEVRAPIIRVVSELPDRDCRDFTTQWDAQRFHDQSLWPGRHRLDDDGDGRVCEMLP</sequence>
<reference evidence="3" key="1">
    <citation type="submission" date="2018-05" db="EMBL/GenBank/DDBJ databases">
        <authorList>
            <person name="Liu B.-T."/>
        </authorList>
    </citation>
    <scope>NUCLEOTIDE SEQUENCE [LARGE SCALE GENOMIC DNA]</scope>
    <source>
        <strain evidence="3">WD6-1</strain>
    </source>
</reference>
<dbReference type="AlphaFoldDB" id="A0A2U2BTS7"/>
<keyword evidence="1" id="KW-0472">Membrane</keyword>
<keyword evidence="3" id="KW-1185">Reference proteome</keyword>